<accession>A0A1F7XLS6</accession>
<dbReference type="Proteomes" id="UP000177382">
    <property type="component" value="Unassembled WGS sequence"/>
</dbReference>
<name>A0A1F7XLS6_9BACT</name>
<dbReference type="EMBL" id="MGFX01000006">
    <property type="protein sequence ID" value="OGM15245.1"/>
    <property type="molecule type" value="Genomic_DNA"/>
</dbReference>
<evidence type="ECO:0000313" key="1">
    <source>
        <dbReference type="EMBL" id="OGM15245.1"/>
    </source>
</evidence>
<dbReference type="AlphaFoldDB" id="A0A1F7XLS6"/>
<comment type="caution">
    <text evidence="1">The sequence shown here is derived from an EMBL/GenBank/DDBJ whole genome shotgun (WGS) entry which is preliminary data.</text>
</comment>
<protein>
    <submittedName>
        <fullName evidence="1">Uncharacterized protein</fullName>
    </submittedName>
</protein>
<evidence type="ECO:0000313" key="2">
    <source>
        <dbReference type="Proteomes" id="UP000177382"/>
    </source>
</evidence>
<organism evidence="1 2">
    <name type="scientific">Candidatus Woesebacteria bacterium RBG_16_42_24</name>
    <dbReference type="NCBI Taxonomy" id="1802485"/>
    <lineage>
        <taxon>Bacteria</taxon>
        <taxon>Candidatus Woeseibacteriota</taxon>
    </lineage>
</organism>
<gene>
    <name evidence="1" type="ORF">A2V97_01260</name>
</gene>
<sequence>MLSSYLSREGVSFDIREQAVYEQICPGSVSAYPSSCVVTEGATAPCQDIKISWDFPGCQNVTVDGTGVGIPGGPLAYGNSGSFFTDVYPPGADFYFYANAGSDQINHLRVNARHQSTSSPDGEIRVSPRPCQICSGGGLSATCTVRVEWSIWNAKKPRVMIKLAGLPKTEWDNKTTGVSEYELRNNTLFKYVWFGVYDGYTLLDSADSFIEYVGCNG</sequence>
<reference evidence="1 2" key="1">
    <citation type="journal article" date="2016" name="Nat. Commun.">
        <title>Thousands of microbial genomes shed light on interconnected biogeochemical processes in an aquifer system.</title>
        <authorList>
            <person name="Anantharaman K."/>
            <person name="Brown C.T."/>
            <person name="Hug L.A."/>
            <person name="Sharon I."/>
            <person name="Castelle C.J."/>
            <person name="Probst A.J."/>
            <person name="Thomas B.C."/>
            <person name="Singh A."/>
            <person name="Wilkins M.J."/>
            <person name="Karaoz U."/>
            <person name="Brodie E.L."/>
            <person name="Williams K.H."/>
            <person name="Hubbard S.S."/>
            <person name="Banfield J.F."/>
        </authorList>
    </citation>
    <scope>NUCLEOTIDE SEQUENCE [LARGE SCALE GENOMIC DNA]</scope>
</reference>
<proteinExistence type="predicted"/>